<organism evidence="7 8">
    <name type="scientific">Pseudomonas aeruginosa</name>
    <dbReference type="NCBI Taxonomy" id="287"/>
    <lineage>
        <taxon>Bacteria</taxon>
        <taxon>Pseudomonadati</taxon>
        <taxon>Pseudomonadota</taxon>
        <taxon>Gammaproteobacteria</taxon>
        <taxon>Pseudomonadales</taxon>
        <taxon>Pseudomonadaceae</taxon>
        <taxon>Pseudomonas</taxon>
    </lineage>
</organism>
<dbReference type="PANTHER" id="PTHR43884">
    <property type="entry name" value="ACYL-COA DEHYDROGENASE"/>
    <property type="match status" value="1"/>
</dbReference>
<evidence type="ECO:0000256" key="2">
    <source>
        <dbReference type="ARBA" id="ARBA00009347"/>
    </source>
</evidence>
<dbReference type="Proteomes" id="UP000644192">
    <property type="component" value="Unassembled WGS sequence"/>
</dbReference>
<gene>
    <name evidence="7" type="ORF">GUL26_16925</name>
</gene>
<dbReference type="InterPro" id="IPR009100">
    <property type="entry name" value="AcylCoA_DH/oxidase_NM_dom_sf"/>
</dbReference>
<keyword evidence="3" id="KW-0285">Flavoprotein</keyword>
<feature type="domain" description="Acyl-CoA dehydrogenase/oxidase C-terminal" evidence="6">
    <location>
        <begin position="194"/>
        <end position="306"/>
    </location>
</feature>
<comment type="caution">
    <text evidence="7">The sequence shown here is derived from an EMBL/GenBank/DDBJ whole genome shotgun (WGS) entry which is preliminary data.</text>
</comment>
<comment type="cofactor">
    <cofactor evidence="1">
        <name>FAD</name>
        <dbReference type="ChEBI" id="CHEBI:57692"/>
    </cofactor>
</comment>
<evidence type="ECO:0000256" key="1">
    <source>
        <dbReference type="ARBA" id="ARBA00001974"/>
    </source>
</evidence>
<dbReference type="Pfam" id="PF00441">
    <property type="entry name" value="Acyl-CoA_dh_1"/>
    <property type="match status" value="1"/>
</dbReference>
<dbReference type="InterPro" id="IPR037069">
    <property type="entry name" value="AcylCoA_DH/ox_N_sf"/>
</dbReference>
<protein>
    <submittedName>
        <fullName evidence="7">Acyl-CoA dehydrogenase</fullName>
    </submittedName>
</protein>
<reference evidence="7" key="1">
    <citation type="submission" date="2020-01" db="EMBL/GenBank/DDBJ databases">
        <title>Bacteria Cultured from War Wounds Associated with the Conflict in Eastern Ukraine.</title>
        <authorList>
            <person name="Snesrud E."/>
            <person name="Galac M.R."/>
            <person name="Mc Gann P."/>
            <person name="Valentine K."/>
            <person name="Viacheslav K."/>
        </authorList>
    </citation>
    <scope>NUCLEOTIDE SEQUENCE</scope>
    <source>
        <strain evidence="7">VNMU148</strain>
    </source>
</reference>
<evidence type="ECO:0000256" key="5">
    <source>
        <dbReference type="ARBA" id="ARBA00023002"/>
    </source>
</evidence>
<evidence type="ECO:0000313" key="8">
    <source>
        <dbReference type="Proteomes" id="UP000644192"/>
    </source>
</evidence>
<evidence type="ECO:0000259" key="6">
    <source>
        <dbReference type="Pfam" id="PF00441"/>
    </source>
</evidence>
<evidence type="ECO:0000256" key="4">
    <source>
        <dbReference type="ARBA" id="ARBA00022827"/>
    </source>
</evidence>
<evidence type="ECO:0000256" key="3">
    <source>
        <dbReference type="ARBA" id="ARBA00022630"/>
    </source>
</evidence>
<dbReference type="RefSeq" id="WP_004350304.1">
    <property type="nucleotide sequence ID" value="NZ_BSAU01000005.1"/>
</dbReference>
<name>A0A6B1Y8W7_PSEAI</name>
<sequence length="356" mass="37252">MRELFESTIERLLGDLATSEYVLGCEGGTWPAELWAAVEESGFTLAAIPEPLGGADAGWSDLYVLARAAGRFAAPIPLGEALLGNWLLGQVGLEGHGGVLSIAADARLSLRGGTVEGVLHDVPWGRHSEAVVAIAEEDGIPSVVLLARAEAVEQSLGLNVAGEPRDDLHFSSAPVLACAPLPLGIPAEALLLGGALLRSAQIAGASLALLEMTSSYASERSQFGRPIGAFQAIQQQLAVFAEQAVAATIAAEAAFVESDKSLASLTIAVAKVSTAEAASSAASIAHSVHGAIGFTQEYSLHLLSRRLWSWRSEFGSASFWSQRIGQLVSARGGEGYWPLLTEHAGQTLLRIERQMP</sequence>
<dbReference type="Gene3D" id="1.20.140.10">
    <property type="entry name" value="Butyryl-CoA Dehydrogenase, subunit A, domain 3"/>
    <property type="match status" value="1"/>
</dbReference>
<dbReference type="InterPro" id="IPR009075">
    <property type="entry name" value="AcylCo_DH/oxidase_C"/>
</dbReference>
<dbReference type="SUPFAM" id="SSF56645">
    <property type="entry name" value="Acyl-CoA dehydrogenase NM domain-like"/>
    <property type="match status" value="1"/>
</dbReference>
<keyword evidence="4" id="KW-0274">FAD</keyword>
<dbReference type="GO" id="GO:0050660">
    <property type="term" value="F:flavin adenine dinucleotide binding"/>
    <property type="evidence" value="ECO:0007669"/>
    <property type="project" value="InterPro"/>
</dbReference>
<comment type="similarity">
    <text evidence="2">Belongs to the acyl-CoA dehydrogenase family.</text>
</comment>
<evidence type="ECO:0000313" key="7">
    <source>
        <dbReference type="EMBL" id="MZZ13934.1"/>
    </source>
</evidence>
<keyword evidence="5" id="KW-0560">Oxidoreductase</keyword>
<dbReference type="PANTHER" id="PTHR43884:SF20">
    <property type="entry name" value="ACYL-COA DEHYDROGENASE FADE28"/>
    <property type="match status" value="1"/>
</dbReference>
<dbReference type="Gene3D" id="1.10.540.10">
    <property type="entry name" value="Acyl-CoA dehydrogenase/oxidase, N-terminal domain"/>
    <property type="match status" value="1"/>
</dbReference>
<proteinExistence type="inferred from homology"/>
<dbReference type="InterPro" id="IPR036250">
    <property type="entry name" value="AcylCo_DH-like_C"/>
</dbReference>
<dbReference type="AlphaFoldDB" id="A0A6B1Y8W7"/>
<dbReference type="SUPFAM" id="SSF47203">
    <property type="entry name" value="Acyl-CoA dehydrogenase C-terminal domain-like"/>
    <property type="match status" value="1"/>
</dbReference>
<dbReference type="EMBL" id="WXZT01000011">
    <property type="protein sequence ID" value="MZZ13934.1"/>
    <property type="molecule type" value="Genomic_DNA"/>
</dbReference>
<accession>A0A6B1Y8W7</accession>
<dbReference type="GO" id="GO:0003995">
    <property type="term" value="F:acyl-CoA dehydrogenase activity"/>
    <property type="evidence" value="ECO:0007669"/>
    <property type="project" value="TreeGrafter"/>
</dbReference>